<reference evidence="4 5" key="1">
    <citation type="submission" date="2019-03" db="EMBL/GenBank/DDBJ databases">
        <title>Genomic Encyclopedia of Type Strains, Phase IV (KMG-IV): sequencing the most valuable type-strain genomes for metagenomic binning, comparative biology and taxonomic classification.</title>
        <authorList>
            <person name="Goeker M."/>
        </authorList>
    </citation>
    <scope>NUCLEOTIDE SEQUENCE [LARGE SCALE GENOMIC DNA]</scope>
    <source>
        <strain evidence="4 5">DSM 25964</strain>
    </source>
</reference>
<protein>
    <submittedName>
        <fullName evidence="4">Hydrogenase maturation factor</fullName>
    </submittedName>
</protein>
<feature type="domain" description="PurM-like C-terminal" evidence="3">
    <location>
        <begin position="154"/>
        <end position="304"/>
    </location>
</feature>
<dbReference type="AlphaFoldDB" id="A0A4R8M5P6"/>
<evidence type="ECO:0000259" key="2">
    <source>
        <dbReference type="Pfam" id="PF00586"/>
    </source>
</evidence>
<evidence type="ECO:0000259" key="3">
    <source>
        <dbReference type="Pfam" id="PF02769"/>
    </source>
</evidence>
<dbReference type="InterPro" id="IPR010918">
    <property type="entry name" value="PurM-like_C_dom"/>
</dbReference>
<gene>
    <name evidence="4" type="ORF">C8D99_1213</name>
</gene>
<accession>A0A4R8M5P6</accession>
<evidence type="ECO:0000313" key="4">
    <source>
        <dbReference type="EMBL" id="TDY55878.1"/>
    </source>
</evidence>
<comment type="caution">
    <text evidence="4">The sequence shown here is derived from an EMBL/GenBank/DDBJ whole genome shotgun (WGS) entry which is preliminary data.</text>
</comment>
<dbReference type="SUPFAM" id="SSF56042">
    <property type="entry name" value="PurM C-terminal domain-like"/>
    <property type="match status" value="1"/>
</dbReference>
<keyword evidence="5" id="KW-1185">Reference proteome</keyword>
<dbReference type="InterPro" id="IPR011854">
    <property type="entry name" value="HypE"/>
</dbReference>
<dbReference type="OrthoDB" id="153904at2"/>
<evidence type="ECO:0000313" key="5">
    <source>
        <dbReference type="Proteomes" id="UP000295066"/>
    </source>
</evidence>
<dbReference type="Gene3D" id="3.30.1330.10">
    <property type="entry name" value="PurM-like, N-terminal domain"/>
    <property type="match status" value="1"/>
</dbReference>
<feature type="domain" description="PurM-like N-terminal" evidence="2">
    <location>
        <begin position="36"/>
        <end position="141"/>
    </location>
</feature>
<dbReference type="GO" id="GO:0051604">
    <property type="term" value="P:protein maturation"/>
    <property type="evidence" value="ECO:0007669"/>
    <property type="project" value="TreeGrafter"/>
</dbReference>
<dbReference type="Gene3D" id="3.90.650.10">
    <property type="entry name" value="PurM-like C-terminal domain"/>
    <property type="match status" value="1"/>
</dbReference>
<dbReference type="PANTHER" id="PTHR30303:SF4">
    <property type="entry name" value="HYDROGENASE EXPRESSION_FORMATION PROTEIN HYPE"/>
    <property type="match status" value="1"/>
</dbReference>
<dbReference type="InterPro" id="IPR036676">
    <property type="entry name" value="PurM-like_C_sf"/>
</dbReference>
<dbReference type="Pfam" id="PF00586">
    <property type="entry name" value="AIRS"/>
    <property type="match status" value="1"/>
</dbReference>
<dbReference type="PANTHER" id="PTHR30303">
    <property type="entry name" value="HYDROGENASE ISOENZYMES FORMATION PROTEIN HYPE"/>
    <property type="match status" value="1"/>
</dbReference>
<dbReference type="RefSeq" id="WP_133958831.1">
    <property type="nucleotide sequence ID" value="NZ_SORI01000021.1"/>
</dbReference>
<dbReference type="EMBL" id="SORI01000021">
    <property type="protein sequence ID" value="TDY55878.1"/>
    <property type="molecule type" value="Genomic_DNA"/>
</dbReference>
<dbReference type="SUPFAM" id="SSF55326">
    <property type="entry name" value="PurM N-terminal domain-like"/>
    <property type="match status" value="1"/>
</dbReference>
<comment type="similarity">
    <text evidence="1">Belongs to the HypE family.</text>
</comment>
<evidence type="ECO:0000256" key="1">
    <source>
        <dbReference type="ARBA" id="ARBA00006243"/>
    </source>
</evidence>
<dbReference type="InterPro" id="IPR036921">
    <property type="entry name" value="PurM-like_N_sf"/>
</dbReference>
<proteinExistence type="inferred from homology"/>
<dbReference type="Proteomes" id="UP000295066">
    <property type="component" value="Unassembled WGS sequence"/>
</dbReference>
<sequence>MNQSPVGKLPPGQLEGSIFRFCGASRPEVLIGPGIGEDAALIRWPDGKYVAVASDPIVGASAGAGKFLVHINANDIACKGGDPSFFVVTLLIPSRQGISMVEGLMREIHEACLSIGAAVVGGHTELTDRYDQPVLVGTMMGPTEYVHRATDILPGDRLILTKHAGLEGMAILASDRPDLLEPFIGPDGVREAAGWLNAISVLEEAKCLRDLARFLHDPTEGGIGGGIAEIMRLSGLGAELDYGKIPLSPLTERARQGLGFDPFHLISSGVLLAVVAPEHEEEALARLEKKGIPAASAGRFVQGPGNCPDSVAEELWSLLGRPREE</sequence>
<dbReference type="InterPro" id="IPR016188">
    <property type="entry name" value="PurM-like_N"/>
</dbReference>
<dbReference type="Pfam" id="PF02769">
    <property type="entry name" value="AIRS_C"/>
    <property type="match status" value="1"/>
</dbReference>
<organism evidence="4 5">
    <name type="scientific">Aminivibrio pyruvatiphilus</name>
    <dbReference type="NCBI Taxonomy" id="1005740"/>
    <lineage>
        <taxon>Bacteria</taxon>
        <taxon>Thermotogati</taxon>
        <taxon>Synergistota</taxon>
        <taxon>Synergistia</taxon>
        <taxon>Synergistales</taxon>
        <taxon>Aminobacteriaceae</taxon>
        <taxon>Aminivibrio</taxon>
    </lineage>
</organism>
<name>A0A4R8M5P6_9BACT</name>